<dbReference type="InterPro" id="IPR019734">
    <property type="entry name" value="TPR_rpt"/>
</dbReference>
<dbReference type="PROSITE" id="PS50005">
    <property type="entry name" value="TPR"/>
    <property type="match status" value="3"/>
</dbReference>
<evidence type="ECO:0000256" key="3">
    <source>
        <dbReference type="PROSITE-ProRule" id="PRU00339"/>
    </source>
</evidence>
<evidence type="ECO:0000256" key="4">
    <source>
        <dbReference type="SAM" id="Phobius"/>
    </source>
</evidence>
<comment type="caution">
    <text evidence="5">The sequence shown here is derived from an EMBL/GenBank/DDBJ whole genome shotgun (WGS) entry which is preliminary data.</text>
</comment>
<feature type="repeat" description="TPR" evidence="3">
    <location>
        <begin position="368"/>
        <end position="401"/>
    </location>
</feature>
<dbReference type="InterPro" id="IPR003107">
    <property type="entry name" value="HAT"/>
</dbReference>
<evidence type="ECO:0008006" key="7">
    <source>
        <dbReference type="Google" id="ProtNLM"/>
    </source>
</evidence>
<dbReference type="AlphaFoldDB" id="A0A9W6CZ58"/>
<protein>
    <recommendedName>
        <fullName evidence="7">Tetratricopeptide repeat protein</fullName>
    </recommendedName>
</protein>
<evidence type="ECO:0000256" key="2">
    <source>
        <dbReference type="ARBA" id="ARBA00022803"/>
    </source>
</evidence>
<accession>A0A9W6CZ58</accession>
<dbReference type="SMART" id="SM00028">
    <property type="entry name" value="TPR"/>
    <property type="match status" value="8"/>
</dbReference>
<dbReference type="Pfam" id="PF14559">
    <property type="entry name" value="TPR_19"/>
    <property type="match status" value="1"/>
</dbReference>
<keyword evidence="2 3" id="KW-0802">TPR repeat</keyword>
<dbReference type="PANTHER" id="PTHR45586">
    <property type="entry name" value="TPR REPEAT-CONTAINING PROTEIN PA4667"/>
    <property type="match status" value="1"/>
</dbReference>
<proteinExistence type="predicted"/>
<sequence>MNNRSRRTYPYSLDDSLVASRQKEKKRRPFRFLAWLVLLALLGVGGYWLIGSVPQERIANYLPFPKKLLALRFQHNGQEVILLPDSQCVVNPRDSLHLLSVQTDGWVSWGVKVDASDFDIESIKEQPAVIRDLMPQEDFETPKTVEIRVLLWNRVIGKVSFLVELDGKDWLQKATSATSDNQKIGYLEKALLGNPGNVLVKTQLAALYFEKKKYEEAARLYKEVDQSGKSKSVLERLLEVYKQQNQVDEALMVYLDLIKLSEDEEYFKEFLQYIQRYKSKDDAVRFLEKYQREIPRDFRSSLLLFLADLNTQAKNWDKAAASYERAIRSGVKDQNVLYNLVVTYQQSDNLDKAIPAMEKYLQSNPGDIRSWMQLGSLLEKKGAVDRARDVYEKVLEKSPQNKAALVRLVALLEKTNNKGALQEAYEKLARLQPENRTVQHNLAVLYYDSQKWDKAASAFEAIAARDSKDVESRKYLLDIYRKAKNEKAELETLKSLAQLDPKNSSYYDSLFSTYKEKGDYKGMVAFFQSVAERAPDSITFHNYLLYGLLKQGDSQGALKELEQLIRLQPKEKKHLKQAANLYENTGNYAEASKKLEQILKLDPKDKEAQDDYLRLRRKSLAPPKKKS</sequence>
<dbReference type="RefSeq" id="WP_281791838.1">
    <property type="nucleotide sequence ID" value="NZ_BSDR01000001.1"/>
</dbReference>
<evidence type="ECO:0000313" key="6">
    <source>
        <dbReference type="Proteomes" id="UP001144372"/>
    </source>
</evidence>
<keyword evidence="4" id="KW-0472">Membrane</keyword>
<organism evidence="5 6">
    <name type="scientific">Desulforhabdus amnigena</name>
    <dbReference type="NCBI Taxonomy" id="40218"/>
    <lineage>
        <taxon>Bacteria</taxon>
        <taxon>Pseudomonadati</taxon>
        <taxon>Thermodesulfobacteriota</taxon>
        <taxon>Syntrophobacteria</taxon>
        <taxon>Syntrophobacterales</taxon>
        <taxon>Syntrophobacteraceae</taxon>
        <taxon>Desulforhabdus</taxon>
    </lineage>
</organism>
<dbReference type="Pfam" id="PF13432">
    <property type="entry name" value="TPR_16"/>
    <property type="match status" value="2"/>
</dbReference>
<keyword evidence="6" id="KW-1185">Reference proteome</keyword>
<dbReference type="InterPro" id="IPR011990">
    <property type="entry name" value="TPR-like_helical_dom_sf"/>
</dbReference>
<name>A0A9W6CZ58_9BACT</name>
<evidence type="ECO:0000313" key="5">
    <source>
        <dbReference type="EMBL" id="GLI32805.1"/>
    </source>
</evidence>
<feature type="repeat" description="TPR" evidence="3">
    <location>
        <begin position="334"/>
        <end position="367"/>
    </location>
</feature>
<dbReference type="EMBL" id="BSDR01000001">
    <property type="protein sequence ID" value="GLI32805.1"/>
    <property type="molecule type" value="Genomic_DNA"/>
</dbReference>
<keyword evidence="1" id="KW-0677">Repeat</keyword>
<dbReference type="Proteomes" id="UP001144372">
    <property type="component" value="Unassembled WGS sequence"/>
</dbReference>
<dbReference type="InterPro" id="IPR051012">
    <property type="entry name" value="CellSynth/LPSAsmb/PSIAsmb"/>
</dbReference>
<dbReference type="Gene3D" id="1.25.40.10">
    <property type="entry name" value="Tetratricopeptide repeat domain"/>
    <property type="match status" value="2"/>
</dbReference>
<reference evidence="5" key="1">
    <citation type="submission" date="2022-12" db="EMBL/GenBank/DDBJ databases">
        <title>Reference genome sequencing for broad-spectrum identification of bacterial and archaeal isolates by mass spectrometry.</title>
        <authorList>
            <person name="Sekiguchi Y."/>
            <person name="Tourlousse D.M."/>
        </authorList>
    </citation>
    <scope>NUCLEOTIDE SEQUENCE</scope>
    <source>
        <strain evidence="5">ASRB1</strain>
    </source>
</reference>
<gene>
    <name evidence="5" type="ORF">DAMNIGENAA_02380</name>
</gene>
<evidence type="ECO:0000256" key="1">
    <source>
        <dbReference type="ARBA" id="ARBA00022737"/>
    </source>
</evidence>
<feature type="repeat" description="TPR" evidence="3">
    <location>
        <begin position="572"/>
        <end position="605"/>
    </location>
</feature>
<dbReference type="SUPFAM" id="SSF48452">
    <property type="entry name" value="TPR-like"/>
    <property type="match status" value="2"/>
</dbReference>
<keyword evidence="4" id="KW-0812">Transmembrane</keyword>
<dbReference type="SMART" id="SM00386">
    <property type="entry name" value="HAT"/>
    <property type="match status" value="2"/>
</dbReference>
<keyword evidence="4" id="KW-1133">Transmembrane helix</keyword>
<feature type="transmembrane region" description="Helical" evidence="4">
    <location>
        <begin position="30"/>
        <end position="50"/>
    </location>
</feature>
<dbReference type="PANTHER" id="PTHR45586:SF1">
    <property type="entry name" value="LIPOPOLYSACCHARIDE ASSEMBLY PROTEIN B"/>
    <property type="match status" value="1"/>
</dbReference>
<dbReference type="GO" id="GO:0006396">
    <property type="term" value="P:RNA processing"/>
    <property type="evidence" value="ECO:0007669"/>
    <property type="project" value="InterPro"/>
</dbReference>